<evidence type="ECO:0000259" key="3">
    <source>
        <dbReference type="SMART" id="SM00829"/>
    </source>
</evidence>
<gene>
    <name evidence="4" type="ORF">EDB81DRAFT_810114</name>
</gene>
<dbReference type="CDD" id="cd08249">
    <property type="entry name" value="enoyl_reductase_like"/>
    <property type="match status" value="1"/>
</dbReference>
<reference evidence="4" key="1">
    <citation type="journal article" date="2021" name="Nat. Commun.">
        <title>Genetic determinants of endophytism in the Arabidopsis root mycobiome.</title>
        <authorList>
            <person name="Mesny F."/>
            <person name="Miyauchi S."/>
            <person name="Thiergart T."/>
            <person name="Pickel B."/>
            <person name="Atanasova L."/>
            <person name="Karlsson M."/>
            <person name="Huettel B."/>
            <person name="Barry K.W."/>
            <person name="Haridas S."/>
            <person name="Chen C."/>
            <person name="Bauer D."/>
            <person name="Andreopoulos W."/>
            <person name="Pangilinan J."/>
            <person name="LaButti K."/>
            <person name="Riley R."/>
            <person name="Lipzen A."/>
            <person name="Clum A."/>
            <person name="Drula E."/>
            <person name="Henrissat B."/>
            <person name="Kohler A."/>
            <person name="Grigoriev I.V."/>
            <person name="Martin F.M."/>
            <person name="Hacquard S."/>
        </authorList>
    </citation>
    <scope>NUCLEOTIDE SEQUENCE</scope>
    <source>
        <strain evidence="4">MPI-CAGE-AT-0147</strain>
    </source>
</reference>
<dbReference type="Proteomes" id="UP000738349">
    <property type="component" value="Unassembled WGS sequence"/>
</dbReference>
<comment type="similarity">
    <text evidence="1">Belongs to the zinc-containing alcohol dehydrogenase family.</text>
</comment>
<feature type="domain" description="Enoyl reductase (ER)" evidence="3">
    <location>
        <begin position="25"/>
        <end position="360"/>
    </location>
</feature>
<dbReference type="Pfam" id="PF00107">
    <property type="entry name" value="ADH_zinc_N"/>
    <property type="match status" value="1"/>
</dbReference>
<keyword evidence="5" id="KW-1185">Reference proteome</keyword>
<dbReference type="SMART" id="SM00829">
    <property type="entry name" value="PKS_ER"/>
    <property type="match status" value="1"/>
</dbReference>
<organism evidence="4 5">
    <name type="scientific">Dactylonectria macrodidyma</name>
    <dbReference type="NCBI Taxonomy" id="307937"/>
    <lineage>
        <taxon>Eukaryota</taxon>
        <taxon>Fungi</taxon>
        <taxon>Dikarya</taxon>
        <taxon>Ascomycota</taxon>
        <taxon>Pezizomycotina</taxon>
        <taxon>Sordariomycetes</taxon>
        <taxon>Hypocreomycetidae</taxon>
        <taxon>Hypocreales</taxon>
        <taxon>Nectriaceae</taxon>
        <taxon>Dactylonectria</taxon>
    </lineage>
</organism>
<protein>
    <submittedName>
        <fullName evidence="4">Chaperonin 10-like protein</fullName>
    </submittedName>
</protein>
<evidence type="ECO:0000313" key="4">
    <source>
        <dbReference type="EMBL" id="KAH7125890.1"/>
    </source>
</evidence>
<keyword evidence="2" id="KW-0560">Oxidoreductase</keyword>
<dbReference type="InterPro" id="IPR047122">
    <property type="entry name" value="Trans-enoyl_RdTase-like"/>
</dbReference>
<dbReference type="SUPFAM" id="SSF50129">
    <property type="entry name" value="GroES-like"/>
    <property type="match status" value="1"/>
</dbReference>
<dbReference type="GO" id="GO:0016651">
    <property type="term" value="F:oxidoreductase activity, acting on NAD(P)H"/>
    <property type="evidence" value="ECO:0007669"/>
    <property type="project" value="InterPro"/>
</dbReference>
<dbReference type="Pfam" id="PF08240">
    <property type="entry name" value="ADH_N"/>
    <property type="match status" value="1"/>
</dbReference>
<dbReference type="PANTHER" id="PTHR45348:SF7">
    <property type="entry name" value="ZINC BINDING OXIDOREDUCTASE, PUTATIVE-RELATED"/>
    <property type="match status" value="1"/>
</dbReference>
<dbReference type="OrthoDB" id="9992527at2759"/>
<dbReference type="Gene3D" id="3.90.180.10">
    <property type="entry name" value="Medium-chain alcohol dehydrogenases, catalytic domain"/>
    <property type="match status" value="1"/>
</dbReference>
<dbReference type="AlphaFoldDB" id="A0A9P9DUE8"/>
<evidence type="ECO:0000256" key="2">
    <source>
        <dbReference type="ARBA" id="ARBA00023002"/>
    </source>
</evidence>
<evidence type="ECO:0000256" key="1">
    <source>
        <dbReference type="ARBA" id="ARBA00008072"/>
    </source>
</evidence>
<sequence>MKALVSTHTLFSRIGKIALGKSYRGRGAEVKELPMPDFSDDEVLVRVLAVALNPTDFKHIDFISPKNAIVGCDYAGEVAAVGAKAAEKWKAGDRIAGVVHGGLYLDFGSFAEYLKVPYDIAWKIPTGMSDAEASTYGVSAITASLALNNRLGLPWANESHKTDQTQPRDHPTILIYAGSTSAGLFHIQMAKAAGLTVVTTASPHSFALVKKYGADSAFDYRSPTVAADIVKLFPNISMAVDCFSEGNSTEICGQVIKQHGGKVVTLLNAGKSKIPGVKYQAIIAYTMLGRPFQWLPPIGPKWPAMPADRETLAHLYAMLPEVTHIIKPLPVTPIGKGFDAIFKGLDLLRAGKVSGSKLVVKMSSN</sequence>
<dbReference type="EMBL" id="JAGMUV010000020">
    <property type="protein sequence ID" value="KAH7125890.1"/>
    <property type="molecule type" value="Genomic_DNA"/>
</dbReference>
<dbReference type="InterPro" id="IPR013154">
    <property type="entry name" value="ADH-like_N"/>
</dbReference>
<dbReference type="InterPro" id="IPR011032">
    <property type="entry name" value="GroES-like_sf"/>
</dbReference>
<dbReference type="Gene3D" id="3.40.50.720">
    <property type="entry name" value="NAD(P)-binding Rossmann-like Domain"/>
    <property type="match status" value="1"/>
</dbReference>
<dbReference type="InterPro" id="IPR020843">
    <property type="entry name" value="ER"/>
</dbReference>
<accession>A0A9P9DUE8</accession>
<dbReference type="InterPro" id="IPR013149">
    <property type="entry name" value="ADH-like_C"/>
</dbReference>
<dbReference type="InterPro" id="IPR036291">
    <property type="entry name" value="NAD(P)-bd_dom_sf"/>
</dbReference>
<dbReference type="SUPFAM" id="SSF51735">
    <property type="entry name" value="NAD(P)-binding Rossmann-fold domains"/>
    <property type="match status" value="1"/>
</dbReference>
<name>A0A9P9DUE8_9HYPO</name>
<proteinExistence type="inferred from homology"/>
<evidence type="ECO:0000313" key="5">
    <source>
        <dbReference type="Proteomes" id="UP000738349"/>
    </source>
</evidence>
<dbReference type="PANTHER" id="PTHR45348">
    <property type="entry name" value="HYPOTHETICAL OXIDOREDUCTASE (EUROFUNG)"/>
    <property type="match status" value="1"/>
</dbReference>
<comment type="caution">
    <text evidence="4">The sequence shown here is derived from an EMBL/GenBank/DDBJ whole genome shotgun (WGS) entry which is preliminary data.</text>
</comment>